<dbReference type="AlphaFoldDB" id="A0A175RCX1"/>
<dbReference type="SUPFAM" id="SSF52540">
    <property type="entry name" value="P-loop containing nucleoside triphosphate hydrolases"/>
    <property type="match status" value="1"/>
</dbReference>
<dbReference type="Gene3D" id="3.40.50.300">
    <property type="entry name" value="P-loop containing nucleotide triphosphate hydrolases"/>
    <property type="match status" value="2"/>
</dbReference>
<dbReference type="OrthoDB" id="9764467at2"/>
<sequence>MRLRRLDLTRYGRFTDHRLDFGAAEPGAPDFHIVYGLNEAGKSTSLSGFLDLLFGIEQQSRYNFLHPYSAMEIGALLEFGGAERHLIRRKQRTGSLSDGAGQSVNEAVLANALGGLSRESYRAMFSLDDETLEAGGEAILQSRGDLGELLFSASAGLAGISAALAKAQDEADAIHRKQARSTQIYLLKQKIEALDAKRKEIDTAASVHNALASDLAKAAEAYEAVVADLGSLRRRRAEIETLLRALPRLRDHESLRAELEADGDAPTPPASWREAFPKLLAETVRIDGALRRVTDERARIDAERESAAPNASVLALRVSWRALEGDRARARTAEDDLPKRRREMEATEAALQQLLLRLGAPAGLEPEDLLLPAPLAGALRERIEGRLALDARLAKALQEEREAEHALAQSEARIAGAEAMPSDPRALAELDAARALARRSDVAARLAHSRAEEARRKPLAQARMEALQPFEGDVAALRALALPDADRIAAWRQRLTECARRVGEAEARLREADTESRLAATRLRALEKSAGPIDDAHAETLRAERDAAFAAHRAALSEATAERFAQVLRADDELSRERLSRARDLGELRQLGAALATAETAAERWRDLLEVARDDGARLIGEMDAALPEALRGETAEGAAILSRLDLFARRRQEALDAFAALDETRAARLAAEEDAGRLSNALEEALRALGRAPTSRDLALLCEAADAVLNEATEMGARQAAAQADLEARRADLARRRREADEARRAGEDWASGWRALIAESGLTARLGRALPGTDPAEPGASFSALGPQVGAVREMLPVLLELPARLHALSDLRHRVETMEANRRTFETALEDLIERSDLAILEPGSAARAERLGEEIAEAERGAQTLRHLDAELHRLAAEESELIVAQARVGTEASAMTAFFGVEALEEVGPALEAAQERARREARLADWERDLLADLGVASLAEAEARLSQAEREALEEEREALDARVHDLEARRETLFRTRSDAADALERVGGDGAVARLVAERRTAILEMEELALRALKLRTGALMANEALRLYRDRHRSAMMERASDAFRTMTRGDYTGLATQSEKDSEILIGLTRAGGSRLAADMSKGTRFQLYLALRLAGYEEFARARSPVPFVADDIMETFDEPRSEEVLRLLAGLSRHGQVIYLTHHRHLCDLARQVEPRVRLHEIASAQREPA</sequence>
<feature type="domain" description="YhaN AAA" evidence="2">
    <location>
        <begin position="1"/>
        <end position="204"/>
    </location>
</feature>
<dbReference type="EMBL" id="LDPZ01000005">
    <property type="protein sequence ID" value="KTQ97998.1"/>
    <property type="molecule type" value="Genomic_DNA"/>
</dbReference>
<gene>
    <name evidence="3" type="ORF">NS226_02490</name>
</gene>
<name>A0A175RCX1_9HYPH</name>
<feature type="coiled-coil region" evidence="1">
    <location>
        <begin position="938"/>
        <end position="977"/>
    </location>
</feature>
<dbReference type="RefSeq" id="WP_058633631.1">
    <property type="nucleotide sequence ID" value="NZ_LDPZ01000005.1"/>
</dbReference>
<evidence type="ECO:0000313" key="4">
    <source>
        <dbReference type="Proteomes" id="UP000078272"/>
    </source>
</evidence>
<keyword evidence="1" id="KW-0175">Coiled coil</keyword>
<dbReference type="Proteomes" id="UP000078272">
    <property type="component" value="Unassembled WGS sequence"/>
</dbReference>
<feature type="coiled-coil region" evidence="1">
    <location>
        <begin position="811"/>
        <end position="872"/>
    </location>
</feature>
<dbReference type="PANTHER" id="PTHR41259:SF1">
    <property type="entry name" value="DOUBLE-STRAND BREAK REPAIR RAD50 ATPASE, PUTATIVE-RELATED"/>
    <property type="match status" value="1"/>
</dbReference>
<proteinExistence type="predicted"/>
<accession>A0A175RCX1</accession>
<evidence type="ECO:0000313" key="3">
    <source>
        <dbReference type="EMBL" id="KTQ97998.1"/>
    </source>
</evidence>
<dbReference type="PATRIC" id="fig|401562.3.peg.3632"/>
<comment type="caution">
    <text evidence="3">The sequence shown here is derived from an EMBL/GenBank/DDBJ whole genome shotgun (WGS) entry which is preliminary data.</text>
</comment>
<dbReference type="PANTHER" id="PTHR41259">
    <property type="entry name" value="DOUBLE-STRAND BREAK REPAIR RAD50 ATPASE, PUTATIVE-RELATED"/>
    <property type="match status" value="1"/>
</dbReference>
<dbReference type="InterPro" id="IPR027417">
    <property type="entry name" value="P-loop_NTPase"/>
</dbReference>
<organism evidence="3 4">
    <name type="scientific">Aureimonas ureilytica</name>
    <dbReference type="NCBI Taxonomy" id="401562"/>
    <lineage>
        <taxon>Bacteria</taxon>
        <taxon>Pseudomonadati</taxon>
        <taxon>Pseudomonadota</taxon>
        <taxon>Alphaproteobacteria</taxon>
        <taxon>Hyphomicrobiales</taxon>
        <taxon>Aurantimonadaceae</taxon>
        <taxon>Aureimonas</taxon>
    </lineage>
</organism>
<dbReference type="InterPro" id="IPR038734">
    <property type="entry name" value="YhaN_AAA"/>
</dbReference>
<evidence type="ECO:0000259" key="2">
    <source>
        <dbReference type="Pfam" id="PF13514"/>
    </source>
</evidence>
<feature type="coiled-coil region" evidence="1">
    <location>
        <begin position="393"/>
        <end position="420"/>
    </location>
</feature>
<protein>
    <recommendedName>
        <fullName evidence="2">YhaN AAA domain-containing protein</fullName>
    </recommendedName>
</protein>
<evidence type="ECO:0000256" key="1">
    <source>
        <dbReference type="SAM" id="Coils"/>
    </source>
</evidence>
<reference evidence="3 4" key="1">
    <citation type="journal article" date="2016" name="Front. Microbiol.">
        <title>Genomic Resource of Rice Seed Associated Bacteria.</title>
        <authorList>
            <person name="Midha S."/>
            <person name="Bansal K."/>
            <person name="Sharma S."/>
            <person name="Kumar N."/>
            <person name="Patil P.P."/>
            <person name="Chaudhry V."/>
            <person name="Patil P.B."/>
        </authorList>
    </citation>
    <scope>NUCLEOTIDE SEQUENCE [LARGE SCALE GENOMIC DNA]</scope>
    <source>
        <strain evidence="3 4">NS226</strain>
    </source>
</reference>
<dbReference type="Pfam" id="PF13514">
    <property type="entry name" value="AAA_27"/>
    <property type="match status" value="1"/>
</dbReference>